<dbReference type="InterPro" id="IPR037018">
    <property type="entry name" value="GH65_N"/>
</dbReference>
<dbReference type="Proteomes" id="UP000267017">
    <property type="component" value="Unassembled WGS sequence"/>
</dbReference>
<keyword evidence="2" id="KW-0808">Transferase</keyword>
<sequence length="918" mass="102603">MGEKGWKFQGEQGEFSLEQPGHNSYLYFPLVNEAGMMSAVTPNLHGGITSGHNTFLMEPVSAESLHNSKASRNFWVFIEGYGAWSVSGNSAKQNAARFTGEEERSTVEAGFLWHAVKRENEQAGLQAKTVSFVPVTDDKIELMQVTLTNTGNAPLRLTPTAAIPLYGRSADDLRDHRHVTSLLHRIFTSEYGIEVQPALSFDERGHRANKIAYAVLGAEGEGAAPTGFFPVAEDFIGEGGALDWPEAVVMNREPDTQAGAAVEGYEAVGALRFAPVELAPGKSVSYVVAMIISGDRIDVGRYAADYLAAGRFDALLEQNQAYWRDKLDTIRFSSGQEEQDLWMKWVTLQPILRRLYGNSFLPYHDYGRGGRGWRDLWQDCLALMVMEPAEVRHLLLNNYAGVRMDGSNATIIGAQPGEFVADRNNIPRVWMDHGAWPLMTTLLYLHQSGDLDFLFQPQGYFRDVFVKRCRERDASWTPEQGNKLLTLDGQIYEGTILEHILLQNIVPFFNVGDHGNIKLEGADWNDGLDLAPDRGESVAFTAFYASNLMELSELLLELQKRTGRDSLDIAEEMALLLDTFGQPIAYDSIQEKRDLLDRYYDAVTPRVSGRKLALDIRKVAEDLKRKADWAVAHLRQNEWIQSKEGYAWFNGYYNNDGERVEGDHPDGVRMTLTGQVFAIMGGVATDEQTGQISQAVKRYLKDERIGYRLNSRFGGIQQNLGRAFGFAFGHKENGAMFSHMTVMYANALYKRGFVQEGFEVLDSIYRLSADFENSRIYPGVPEYINERSRGMYTYLTGSASWLLLTQLTEVYGVKGCYGDLRLEPKLVQAQFNDAGEAVVETLFAGRMLRVVYRNSQRAEFGQYRVGSVSLDGQTLDGQTLDGENAGIGCLISRAQIEALPAAGVHELIVMLDPLYKLN</sequence>
<reference evidence="5 6" key="1">
    <citation type="submission" date="2018-11" db="EMBL/GenBank/DDBJ databases">
        <title>Genome sequencing of Paenibacillus sp. KCOM 3021 (= ChDC PVNT-B20).</title>
        <authorList>
            <person name="Kook J.-K."/>
            <person name="Park S.-N."/>
            <person name="Lim Y.K."/>
        </authorList>
    </citation>
    <scope>NUCLEOTIDE SEQUENCE [LARGE SCALE GENOMIC DNA]</scope>
    <source>
        <strain evidence="5 6">KCOM 3021</strain>
    </source>
</reference>
<dbReference type="InterPro" id="IPR052047">
    <property type="entry name" value="GH94_Enzymes"/>
</dbReference>
<evidence type="ECO:0000259" key="3">
    <source>
        <dbReference type="Pfam" id="PF06165"/>
    </source>
</evidence>
<keyword evidence="6" id="KW-1185">Reference proteome</keyword>
<dbReference type="Gene3D" id="1.50.10.10">
    <property type="match status" value="1"/>
</dbReference>
<evidence type="ECO:0000313" key="6">
    <source>
        <dbReference type="Proteomes" id="UP000267017"/>
    </source>
</evidence>
<organism evidence="5 6">
    <name type="scientific">Paenibacillus oralis</name>
    <dbReference type="NCBI Taxonomy" id="2490856"/>
    <lineage>
        <taxon>Bacteria</taxon>
        <taxon>Bacillati</taxon>
        <taxon>Bacillota</taxon>
        <taxon>Bacilli</taxon>
        <taxon>Bacillales</taxon>
        <taxon>Paenibacillaceae</taxon>
        <taxon>Paenibacillus</taxon>
    </lineage>
</organism>
<accession>A0A3P3U3X3</accession>
<dbReference type="EMBL" id="RRCN01000001">
    <property type="protein sequence ID" value="RRJ64496.1"/>
    <property type="molecule type" value="Genomic_DNA"/>
</dbReference>
<feature type="domain" description="Glycosyl hydrolase 94 catalytic" evidence="4">
    <location>
        <begin position="632"/>
        <end position="807"/>
    </location>
</feature>
<dbReference type="SUPFAM" id="SSF74650">
    <property type="entry name" value="Galactose mutarotase-like"/>
    <property type="match status" value="1"/>
</dbReference>
<gene>
    <name evidence="5" type="ORF">EHV15_17380</name>
</gene>
<evidence type="ECO:0000256" key="1">
    <source>
        <dbReference type="ARBA" id="ARBA00022676"/>
    </source>
</evidence>
<evidence type="ECO:0000313" key="5">
    <source>
        <dbReference type="EMBL" id="RRJ64496.1"/>
    </source>
</evidence>
<dbReference type="InterPro" id="IPR033432">
    <property type="entry name" value="GH94_catalytic"/>
</dbReference>
<dbReference type="GO" id="GO:0005975">
    <property type="term" value="P:carbohydrate metabolic process"/>
    <property type="evidence" value="ECO:0007669"/>
    <property type="project" value="InterPro"/>
</dbReference>
<dbReference type="PANTHER" id="PTHR37469">
    <property type="entry name" value="CELLOBIONIC ACID PHOSPHORYLASE-RELATED"/>
    <property type="match status" value="1"/>
</dbReference>
<dbReference type="OrthoDB" id="9762900at2"/>
<proteinExistence type="predicted"/>
<protein>
    <submittedName>
        <fullName evidence="5">Cellobiose phosphorylase</fullName>
    </submittedName>
</protein>
<comment type="caution">
    <text evidence="5">The sequence shown here is derived from an EMBL/GenBank/DDBJ whole genome shotgun (WGS) entry which is preliminary data.</text>
</comment>
<dbReference type="PANTHER" id="PTHR37469:SF2">
    <property type="entry name" value="CELLOBIONIC ACID PHOSPHORYLASE"/>
    <property type="match status" value="1"/>
</dbReference>
<evidence type="ECO:0000259" key="4">
    <source>
        <dbReference type="Pfam" id="PF17167"/>
    </source>
</evidence>
<dbReference type="RefSeq" id="WP_128632302.1">
    <property type="nucleotide sequence ID" value="NZ_RRCN01000001.1"/>
</dbReference>
<dbReference type="Gene3D" id="2.70.98.40">
    <property type="entry name" value="Glycoside hydrolase, family 65, N-terminal domain"/>
    <property type="match status" value="1"/>
</dbReference>
<feature type="domain" description="Glycosyl hydrolase 94 supersandwich" evidence="3">
    <location>
        <begin position="104"/>
        <end position="306"/>
    </location>
</feature>
<dbReference type="InterPro" id="IPR008928">
    <property type="entry name" value="6-hairpin_glycosidase_sf"/>
</dbReference>
<dbReference type="GO" id="GO:0016757">
    <property type="term" value="F:glycosyltransferase activity"/>
    <property type="evidence" value="ECO:0007669"/>
    <property type="project" value="UniProtKB-KW"/>
</dbReference>
<dbReference type="Pfam" id="PF06165">
    <property type="entry name" value="GH94_b-supersand"/>
    <property type="match status" value="1"/>
</dbReference>
<dbReference type="AlphaFoldDB" id="A0A3P3U3X3"/>
<dbReference type="GO" id="GO:0030246">
    <property type="term" value="F:carbohydrate binding"/>
    <property type="evidence" value="ECO:0007669"/>
    <property type="project" value="InterPro"/>
</dbReference>
<dbReference type="Pfam" id="PF17167">
    <property type="entry name" value="Glyco_hydro_94"/>
    <property type="match status" value="1"/>
</dbReference>
<dbReference type="SUPFAM" id="SSF48208">
    <property type="entry name" value="Six-hairpin glycosidases"/>
    <property type="match status" value="1"/>
</dbReference>
<dbReference type="InterPro" id="IPR011013">
    <property type="entry name" value="Gal_mutarotase_sf_dom"/>
</dbReference>
<dbReference type="InterPro" id="IPR012341">
    <property type="entry name" value="6hp_glycosidase-like_sf"/>
</dbReference>
<evidence type="ECO:0000256" key="2">
    <source>
        <dbReference type="ARBA" id="ARBA00022679"/>
    </source>
</evidence>
<name>A0A3P3U3X3_9BACL</name>
<dbReference type="CDD" id="cd11749">
    <property type="entry name" value="GH94N_LBP_like"/>
    <property type="match status" value="1"/>
</dbReference>
<keyword evidence="1" id="KW-0328">Glycosyltransferase</keyword>
<dbReference type="InterPro" id="IPR010383">
    <property type="entry name" value="Glyco_hydrolase_94_b-supersand"/>
</dbReference>